<keyword evidence="4" id="KW-1185">Reference proteome</keyword>
<dbReference type="PROSITE" id="PS50006">
    <property type="entry name" value="FHA_DOMAIN"/>
    <property type="match status" value="1"/>
</dbReference>
<evidence type="ECO:0000259" key="2">
    <source>
        <dbReference type="PROSITE" id="PS50006"/>
    </source>
</evidence>
<proteinExistence type="predicted"/>
<dbReference type="OrthoDB" id="9815925at2"/>
<sequence length="158" mass="16975">MTDPRALPPHEAGVDTTAHLGRIGAPAEEQNPRIPLTAEEAAAVAALPRHSALLVVQYGSGAIGERFLLDSERSVAGRSEHADVFLDDVTVSRKHAEFVRDGDRFVVRDIGSLNGTYLNRQRIDVAPLTTGDEVQIGKFRMSFHASPQAPRGSQAPAS</sequence>
<dbReference type="RefSeq" id="WP_098463620.1">
    <property type="nucleotide sequence ID" value="NZ_PDJJ01000001.1"/>
</dbReference>
<dbReference type="Pfam" id="PF00498">
    <property type="entry name" value="FHA"/>
    <property type="match status" value="1"/>
</dbReference>
<comment type="caution">
    <text evidence="3">The sequence shown here is derived from an EMBL/GenBank/DDBJ whole genome shotgun (WGS) entry which is preliminary data.</text>
</comment>
<protein>
    <submittedName>
        <fullName evidence="3">PSer/pThr/pTyr-binding forkhead associated (FHA) protein</fullName>
    </submittedName>
</protein>
<feature type="domain" description="FHA" evidence="2">
    <location>
        <begin position="74"/>
        <end position="123"/>
    </location>
</feature>
<keyword evidence="1" id="KW-0597">Phosphoprotein</keyword>
<evidence type="ECO:0000313" key="3">
    <source>
        <dbReference type="EMBL" id="PFG43229.1"/>
    </source>
</evidence>
<dbReference type="AlphaFoldDB" id="A0A2A9EYJ3"/>
<evidence type="ECO:0000256" key="1">
    <source>
        <dbReference type="ARBA" id="ARBA00022553"/>
    </source>
</evidence>
<dbReference type="InterPro" id="IPR050923">
    <property type="entry name" value="Cell_Proc_Reg/RNA_Proc"/>
</dbReference>
<dbReference type="EMBL" id="PDJJ01000001">
    <property type="protein sequence ID" value="PFG43229.1"/>
    <property type="molecule type" value="Genomic_DNA"/>
</dbReference>
<gene>
    <name evidence="3" type="ORF">ATJ88_1913</name>
</gene>
<dbReference type="Gene3D" id="2.60.200.20">
    <property type="match status" value="1"/>
</dbReference>
<dbReference type="InterPro" id="IPR000253">
    <property type="entry name" value="FHA_dom"/>
</dbReference>
<name>A0A2A9EYJ3_9MICO</name>
<dbReference type="SUPFAM" id="SSF49879">
    <property type="entry name" value="SMAD/FHA domain"/>
    <property type="match status" value="1"/>
</dbReference>
<dbReference type="SMART" id="SM00240">
    <property type="entry name" value="FHA"/>
    <property type="match status" value="1"/>
</dbReference>
<reference evidence="3 4" key="1">
    <citation type="submission" date="2017-10" db="EMBL/GenBank/DDBJ databases">
        <title>Sequencing the genomes of 1000 actinobacteria strains.</title>
        <authorList>
            <person name="Klenk H.-P."/>
        </authorList>
    </citation>
    <scope>NUCLEOTIDE SEQUENCE [LARGE SCALE GENOMIC DNA]</scope>
    <source>
        <strain evidence="3 4">DSM 21863</strain>
    </source>
</reference>
<organism evidence="3 4">
    <name type="scientific">Isoptericola jiangsuensis</name>
    <dbReference type="NCBI Taxonomy" id="548579"/>
    <lineage>
        <taxon>Bacteria</taxon>
        <taxon>Bacillati</taxon>
        <taxon>Actinomycetota</taxon>
        <taxon>Actinomycetes</taxon>
        <taxon>Micrococcales</taxon>
        <taxon>Promicromonosporaceae</taxon>
        <taxon>Isoptericola</taxon>
    </lineage>
</organism>
<evidence type="ECO:0000313" key="4">
    <source>
        <dbReference type="Proteomes" id="UP000224130"/>
    </source>
</evidence>
<dbReference type="Proteomes" id="UP000224130">
    <property type="component" value="Unassembled WGS sequence"/>
</dbReference>
<dbReference type="InterPro" id="IPR008984">
    <property type="entry name" value="SMAD_FHA_dom_sf"/>
</dbReference>
<dbReference type="PANTHER" id="PTHR23308">
    <property type="entry name" value="NUCLEAR INHIBITOR OF PROTEIN PHOSPHATASE-1"/>
    <property type="match status" value="1"/>
</dbReference>
<accession>A0A2A9EYJ3</accession>